<keyword evidence="2" id="KW-0472">Membrane</keyword>
<name>A0A381LFY8_BLUGR</name>
<feature type="compositionally biased region" description="Basic and acidic residues" evidence="1">
    <location>
        <begin position="311"/>
        <end position="339"/>
    </location>
</feature>
<dbReference type="OrthoDB" id="5393404at2759"/>
<keyword evidence="2" id="KW-1133">Transmembrane helix</keyword>
<sequence length="423" mass="47078">MAPISEQQLRYYLSSLLKRSSGAAPHPVTTFHSRSLPNLVPRITPLHPGVGVTPPDTIPNRLIFIIFGLIGMSFVCIGCWFFFYAENGGFQFKETDWEDYKTAVLRRKGPNGTTLSGGTVVTDLGGNSIVHDEKSSIWGRKKKKSKLYLNHDDMSSQTSLAGVTIVTEDIEETARSKHEARKERKKKRKEKSNTKSVKGDQYDDTTDSEYDDLAAYRHEKPARVGGLNKESDASAFDSSANNSCIASTEFLSHREGTPPTTVAESRKHNPKLRGGAIRKVISTSEGGHSTKSESTSHHRSRKLSTVPENKLPNDVKKTQDKRRAAQRRDFSFQAGDDRTVLSSTSHSSNRDEREHRRQRSRGTAKESQLRTYTEESEVGSIVNSETGTKAYHHPIPELASSVSTNDYAEQRRNKRKNLGGVGA</sequence>
<reference evidence="3" key="1">
    <citation type="submission" date="2018-07" db="EMBL/GenBank/DDBJ databases">
        <authorList>
            <person name="Quirk P.G."/>
            <person name="Krulwich T.A."/>
        </authorList>
    </citation>
    <scope>NUCLEOTIDE SEQUENCE</scope>
    <source>
        <strain evidence="3">96224</strain>
    </source>
</reference>
<dbReference type="EMBL" id="UIGY01000204">
    <property type="protein sequence ID" value="SUZ12834.1"/>
    <property type="molecule type" value="Genomic_DNA"/>
</dbReference>
<feature type="compositionally biased region" description="Basic and acidic residues" evidence="1">
    <location>
        <begin position="191"/>
        <end position="201"/>
    </location>
</feature>
<evidence type="ECO:0000256" key="2">
    <source>
        <dbReference type="SAM" id="Phobius"/>
    </source>
</evidence>
<organism evidence="3">
    <name type="scientific">Blumeria graminis f. sp. tritici 96224</name>
    <dbReference type="NCBI Taxonomy" id="1268274"/>
    <lineage>
        <taxon>Eukaryota</taxon>
        <taxon>Fungi</taxon>
        <taxon>Dikarya</taxon>
        <taxon>Ascomycota</taxon>
        <taxon>Pezizomycotina</taxon>
        <taxon>Leotiomycetes</taxon>
        <taxon>Erysiphales</taxon>
        <taxon>Erysiphaceae</taxon>
        <taxon>Blumeria</taxon>
    </lineage>
</organism>
<gene>
    <name evidence="3" type="ORF">BGT96224V2_LOCUS5915</name>
</gene>
<proteinExistence type="predicted"/>
<protein>
    <submittedName>
        <fullName evidence="3">Bgt-1870</fullName>
    </submittedName>
</protein>
<evidence type="ECO:0000313" key="3">
    <source>
        <dbReference type="EMBL" id="SUZ12834.1"/>
    </source>
</evidence>
<feature type="region of interest" description="Disordered" evidence="1">
    <location>
        <begin position="172"/>
        <end position="207"/>
    </location>
</feature>
<feature type="region of interest" description="Disordered" evidence="1">
    <location>
        <begin position="249"/>
        <end position="423"/>
    </location>
</feature>
<accession>A0A381LFY8</accession>
<feature type="transmembrane region" description="Helical" evidence="2">
    <location>
        <begin position="62"/>
        <end position="83"/>
    </location>
</feature>
<keyword evidence="2" id="KW-0812">Transmembrane</keyword>
<feature type="compositionally biased region" description="Basic and acidic residues" evidence="1">
    <location>
        <begin position="172"/>
        <end position="182"/>
    </location>
</feature>
<dbReference type="AlphaFoldDB" id="A0A381LFY8"/>
<evidence type="ECO:0000256" key="1">
    <source>
        <dbReference type="SAM" id="MobiDB-lite"/>
    </source>
</evidence>